<reference evidence="9" key="1">
    <citation type="submission" date="2025-08" db="UniProtKB">
        <authorList>
            <consortium name="Ensembl"/>
        </authorList>
    </citation>
    <scope>IDENTIFICATION</scope>
</reference>
<evidence type="ECO:0000256" key="1">
    <source>
        <dbReference type="ARBA" id="ARBA00007269"/>
    </source>
</evidence>
<evidence type="ECO:0000256" key="2">
    <source>
        <dbReference type="ARBA" id="ARBA00022723"/>
    </source>
</evidence>
<feature type="region of interest" description="Disordered" evidence="7">
    <location>
        <begin position="580"/>
        <end position="606"/>
    </location>
</feature>
<dbReference type="GO" id="GO:0005634">
    <property type="term" value="C:nucleus"/>
    <property type="evidence" value="ECO:0007669"/>
    <property type="project" value="InterPro"/>
</dbReference>
<dbReference type="CDD" id="cd06008">
    <property type="entry name" value="NF-X1-zinc-finger"/>
    <property type="match status" value="4"/>
</dbReference>
<evidence type="ECO:0000256" key="6">
    <source>
        <dbReference type="PROSITE-ProRule" id="PRU00175"/>
    </source>
</evidence>
<organism evidence="9 10">
    <name type="scientific">Gouania willdenowi</name>
    <name type="common">Blunt-snouted clingfish</name>
    <name type="synonym">Lepadogaster willdenowi</name>
    <dbReference type="NCBI Taxonomy" id="441366"/>
    <lineage>
        <taxon>Eukaryota</taxon>
        <taxon>Metazoa</taxon>
        <taxon>Chordata</taxon>
        <taxon>Craniata</taxon>
        <taxon>Vertebrata</taxon>
        <taxon>Euteleostomi</taxon>
        <taxon>Actinopterygii</taxon>
        <taxon>Neopterygii</taxon>
        <taxon>Teleostei</taxon>
        <taxon>Neoteleostei</taxon>
        <taxon>Acanthomorphata</taxon>
        <taxon>Ovalentaria</taxon>
        <taxon>Blenniimorphae</taxon>
        <taxon>Blenniiformes</taxon>
        <taxon>Gobiesocoidei</taxon>
        <taxon>Gobiesocidae</taxon>
        <taxon>Gobiesocinae</taxon>
        <taxon>Gouania</taxon>
    </lineage>
</organism>
<sequence>MEPAWRQRGRGRGQGQRARPQQNERVEPGVKEKTPTPEFEELRKSNQAAVQRLVESCYSSSSEDDDDDEDEEKRGRVMESTFNSYTCQTGDCSALMRTGEFLSDVFQSGALTCLICIASVRRTQPVWSCSGCFSIFHLPCIQKWSKDSVFLLQSITDEGFKDTQQHPWNCPKCRAEYPPGSAPIRYECYCGKVQDPVVDPWLVPHSCGSVCQRELTPTCGHTCLLLCHPGPCPPCPKMVSVPCLCGKAKPLPRRCSNKAWSCQQQCGKLLSCQQHTCTQPCHTVCAVCPRVSVQSCECGRERAERPCADPHWKCQQVCGAPLSCGNHTCEEVCHGGVCPPCPRSVSRTCPCGKTKSSLPCTEDVPLCGDTCDHVLSCMKHTCSMRCHRGSCETCRQEVEKACRCARFRRLVPCHRDFLCESKCQKIRSCSRHQCRRKVDVCPGNCPPCDQSCGRTLGCRNHKCPSVCHQGSCYPCTQTVELRCPCGSAVLSVPCGREKITKPPRCKEPCRSPPSCHHLSRVPHRCHHPGPCPPCTQPCLVQLAGPWEQPSEPAFVRKALPCPPCRVPVHTHRYTHVHTHTHTHTHTHRHTHTHVHTHTHRYTHIHT</sequence>
<keyword evidence="2" id="KW-0479">Metal-binding</keyword>
<dbReference type="InterPro" id="IPR000967">
    <property type="entry name" value="Znf_NFX1"/>
</dbReference>
<gene>
    <name evidence="9" type="primary">nfxl1</name>
</gene>
<dbReference type="Proteomes" id="UP000694680">
    <property type="component" value="Unassembled WGS sequence"/>
</dbReference>
<dbReference type="InterPro" id="IPR034078">
    <property type="entry name" value="NFX1_fam"/>
</dbReference>
<dbReference type="Pfam" id="PF01422">
    <property type="entry name" value="zf-NF-X1"/>
    <property type="match status" value="5"/>
</dbReference>
<dbReference type="SMART" id="SM00438">
    <property type="entry name" value="ZnF_NFX"/>
    <property type="match status" value="7"/>
</dbReference>
<dbReference type="GO" id="GO:0008270">
    <property type="term" value="F:zinc ion binding"/>
    <property type="evidence" value="ECO:0007669"/>
    <property type="project" value="UniProtKB-KW"/>
</dbReference>
<evidence type="ECO:0000256" key="5">
    <source>
        <dbReference type="ARBA" id="ARBA00022833"/>
    </source>
</evidence>
<feature type="region of interest" description="Disordered" evidence="7">
    <location>
        <begin position="1"/>
        <end position="77"/>
    </location>
</feature>
<comment type="similarity">
    <text evidence="1">Belongs to the NFX1 family.</text>
</comment>
<proteinExistence type="inferred from homology"/>
<evidence type="ECO:0000313" key="10">
    <source>
        <dbReference type="Proteomes" id="UP000694680"/>
    </source>
</evidence>
<dbReference type="Ensembl" id="ENSGWIT00000007564.1">
    <property type="protein sequence ID" value="ENSGWIP00000006828.1"/>
    <property type="gene ID" value="ENSGWIG00000003923.1"/>
</dbReference>
<keyword evidence="10" id="KW-1185">Reference proteome</keyword>
<name>A0A8C5DGY7_GOUWI</name>
<dbReference type="PANTHER" id="PTHR12360:SF1">
    <property type="entry name" value="NF-X1-TYPE ZINC FINGER PROTEIN NFXL1"/>
    <property type="match status" value="1"/>
</dbReference>
<keyword evidence="4 6" id="KW-0863">Zinc-finger</keyword>
<protein>
    <submittedName>
        <fullName evidence="9">NF-X1-type zinc finger protein NFXL1-like</fullName>
    </submittedName>
</protein>
<keyword evidence="3" id="KW-0677">Repeat</keyword>
<evidence type="ECO:0000256" key="7">
    <source>
        <dbReference type="SAM" id="MobiDB-lite"/>
    </source>
</evidence>
<evidence type="ECO:0000256" key="4">
    <source>
        <dbReference type="ARBA" id="ARBA00022771"/>
    </source>
</evidence>
<accession>A0A8C5DGY7</accession>
<evidence type="ECO:0000313" key="9">
    <source>
        <dbReference type="Ensembl" id="ENSGWIP00000006828.1"/>
    </source>
</evidence>
<evidence type="ECO:0000256" key="3">
    <source>
        <dbReference type="ARBA" id="ARBA00022737"/>
    </source>
</evidence>
<dbReference type="PROSITE" id="PS50089">
    <property type="entry name" value="ZF_RING_2"/>
    <property type="match status" value="1"/>
</dbReference>
<feature type="compositionally biased region" description="Basic and acidic residues" evidence="7">
    <location>
        <begin position="22"/>
        <end position="44"/>
    </location>
</feature>
<dbReference type="GO" id="GO:0000977">
    <property type="term" value="F:RNA polymerase II transcription regulatory region sequence-specific DNA binding"/>
    <property type="evidence" value="ECO:0007669"/>
    <property type="project" value="TreeGrafter"/>
</dbReference>
<feature type="compositionally biased region" description="Acidic residues" evidence="7">
    <location>
        <begin position="62"/>
        <end position="71"/>
    </location>
</feature>
<dbReference type="InterPro" id="IPR001841">
    <property type="entry name" value="Znf_RING"/>
</dbReference>
<keyword evidence="5" id="KW-0862">Zinc</keyword>
<dbReference type="PANTHER" id="PTHR12360">
    <property type="entry name" value="NUCLEAR TRANSCRIPTION FACTOR, X-BOX BINDING 1 NFX1"/>
    <property type="match status" value="1"/>
</dbReference>
<dbReference type="CDD" id="cd16697">
    <property type="entry name" value="RING-CH-C4HC3_NFXL1"/>
    <property type="match status" value="1"/>
</dbReference>
<dbReference type="SUPFAM" id="SSF57850">
    <property type="entry name" value="RING/U-box"/>
    <property type="match status" value="1"/>
</dbReference>
<feature type="domain" description="RING-type" evidence="8">
    <location>
        <begin position="113"/>
        <end position="174"/>
    </location>
</feature>
<dbReference type="GO" id="GO:0000981">
    <property type="term" value="F:DNA-binding transcription factor activity, RNA polymerase II-specific"/>
    <property type="evidence" value="ECO:0007669"/>
    <property type="project" value="TreeGrafter"/>
</dbReference>
<evidence type="ECO:0000259" key="8">
    <source>
        <dbReference type="PROSITE" id="PS50089"/>
    </source>
</evidence>
<dbReference type="AlphaFoldDB" id="A0A8C5DGY7"/>
<reference evidence="9" key="2">
    <citation type="submission" date="2025-09" db="UniProtKB">
        <authorList>
            <consortium name="Ensembl"/>
        </authorList>
    </citation>
    <scope>IDENTIFICATION</scope>
</reference>